<reference evidence="8 9" key="1">
    <citation type="submission" date="2021-12" db="EMBL/GenBank/DDBJ databases">
        <title>Genome sequencing of bacteria with rrn-lacking chromosome and rrn-plasmid.</title>
        <authorList>
            <person name="Anda M."/>
            <person name="Iwasaki W."/>
        </authorList>
    </citation>
    <scope>NUCLEOTIDE SEQUENCE [LARGE SCALE GENOMIC DNA]</scope>
    <source>
        <strain evidence="8 9">DSM 100852</strain>
    </source>
</reference>
<feature type="active site" description="Proton donor" evidence="6">
    <location>
        <position position="107"/>
    </location>
</feature>
<keyword evidence="9" id="KW-1185">Reference proteome</keyword>
<dbReference type="PANTHER" id="PTHR43369:SF2">
    <property type="entry name" value="PHOSPHORIBOSYLGLYCINAMIDE FORMYLTRANSFERASE"/>
    <property type="match status" value="1"/>
</dbReference>
<feature type="binding site" evidence="6">
    <location>
        <position position="105"/>
    </location>
    <ligand>
        <name>(6R)-10-formyltetrahydrofolate</name>
        <dbReference type="ChEBI" id="CHEBI:195366"/>
    </ligand>
</feature>
<comment type="similarity">
    <text evidence="4 6">Belongs to the GART family.</text>
</comment>
<evidence type="ECO:0000256" key="4">
    <source>
        <dbReference type="ARBA" id="ARBA00038440"/>
    </source>
</evidence>
<proteinExistence type="inferred from homology"/>
<dbReference type="GO" id="GO:0006189">
    <property type="term" value="P:'de novo' IMP biosynthetic process"/>
    <property type="evidence" value="ECO:0007669"/>
    <property type="project" value="UniProtKB-UniRule"/>
</dbReference>
<dbReference type="Pfam" id="PF00551">
    <property type="entry name" value="Formyl_trans_N"/>
    <property type="match status" value="1"/>
</dbReference>
<feature type="binding site" evidence="6">
    <location>
        <begin position="15"/>
        <end position="17"/>
    </location>
    <ligand>
        <name>N(1)-(5-phospho-beta-D-ribosyl)glycinamide</name>
        <dbReference type="ChEBI" id="CHEBI:143788"/>
    </ligand>
</feature>
<dbReference type="RefSeq" id="WP_338391166.1">
    <property type="nucleotide sequence ID" value="NZ_AP025314.1"/>
</dbReference>
<dbReference type="InterPro" id="IPR004607">
    <property type="entry name" value="GART"/>
</dbReference>
<evidence type="ECO:0000256" key="1">
    <source>
        <dbReference type="ARBA" id="ARBA00005054"/>
    </source>
</evidence>
<dbReference type="InterPro" id="IPR001555">
    <property type="entry name" value="GART_AS"/>
</dbReference>
<evidence type="ECO:0000313" key="9">
    <source>
        <dbReference type="Proteomes" id="UP001348817"/>
    </source>
</evidence>
<protein>
    <recommendedName>
        <fullName evidence="6">Phosphoribosylglycinamide formyltransferase</fullName>
        <ecNumber evidence="6">2.1.2.2</ecNumber>
    </recommendedName>
    <alternativeName>
        <fullName evidence="6">5'-phosphoribosylglycinamide transformylase</fullName>
    </alternativeName>
    <alternativeName>
        <fullName evidence="6">GAR transformylase</fullName>
        <shortName evidence="6">GART</shortName>
    </alternativeName>
</protein>
<accession>A0AAU9CKS5</accession>
<dbReference type="InterPro" id="IPR036477">
    <property type="entry name" value="Formyl_transf_N_sf"/>
</dbReference>
<comment type="catalytic activity">
    <reaction evidence="5 6">
        <text>N(1)-(5-phospho-beta-D-ribosyl)glycinamide + (6R)-10-formyltetrahydrofolate = N(2)-formyl-N(1)-(5-phospho-beta-D-ribosyl)glycinamide + (6S)-5,6,7,8-tetrahydrofolate + H(+)</text>
        <dbReference type="Rhea" id="RHEA:15053"/>
        <dbReference type="ChEBI" id="CHEBI:15378"/>
        <dbReference type="ChEBI" id="CHEBI:57453"/>
        <dbReference type="ChEBI" id="CHEBI:143788"/>
        <dbReference type="ChEBI" id="CHEBI:147286"/>
        <dbReference type="ChEBI" id="CHEBI:195366"/>
        <dbReference type="EC" id="2.1.2.2"/>
    </reaction>
</comment>
<comment type="function">
    <text evidence="6">Catalyzes the transfer of a formyl group from 10-formyltetrahydrofolate to 5-phospho-ribosyl-glycinamide (GAR), producing 5-phospho-ribosyl-N-formylglycinamide (FGAR) and tetrahydrofolate.</text>
</comment>
<dbReference type="NCBIfam" id="TIGR00639">
    <property type="entry name" value="PurN"/>
    <property type="match status" value="1"/>
</dbReference>
<dbReference type="AlphaFoldDB" id="A0AAU9CKS5"/>
<dbReference type="EMBL" id="AP025314">
    <property type="protein sequence ID" value="BDD09571.1"/>
    <property type="molecule type" value="Genomic_DNA"/>
</dbReference>
<sequence>MKSEKRIAVFASGSGTNAENIIKYFQEVEGVEVVLLLSNKPDAYALTRAEKLGVPTMVFNRKDFYESAKVLDTLAIAQVDMVVLAGFLWMVPEGLLNAYPDAVVNIHPSLLPKYGGKGMYGSRVHEAVIKAGEAESGITVHYVNERYDEGHVIFQVTCEVTPEDDADSLAGKVHDLEYEYFPKVIESVLTGE</sequence>
<evidence type="ECO:0000313" key="8">
    <source>
        <dbReference type="EMBL" id="BDD09571.1"/>
    </source>
</evidence>
<gene>
    <name evidence="6 8" type="primary">purN</name>
    <name evidence="8" type="ORF">FUAX_20030</name>
</gene>
<dbReference type="Gene3D" id="3.40.50.170">
    <property type="entry name" value="Formyl transferase, N-terminal domain"/>
    <property type="match status" value="1"/>
</dbReference>
<dbReference type="PANTHER" id="PTHR43369">
    <property type="entry name" value="PHOSPHORIBOSYLGLYCINAMIDE FORMYLTRANSFERASE"/>
    <property type="match status" value="1"/>
</dbReference>
<evidence type="ECO:0000256" key="6">
    <source>
        <dbReference type="HAMAP-Rule" id="MF_01930"/>
    </source>
</evidence>
<dbReference type="Proteomes" id="UP001348817">
    <property type="component" value="Chromosome"/>
</dbReference>
<evidence type="ECO:0000256" key="3">
    <source>
        <dbReference type="ARBA" id="ARBA00022755"/>
    </source>
</evidence>
<dbReference type="InterPro" id="IPR002376">
    <property type="entry name" value="Formyl_transf_N"/>
</dbReference>
<dbReference type="SUPFAM" id="SSF53328">
    <property type="entry name" value="Formyltransferase"/>
    <property type="match status" value="1"/>
</dbReference>
<dbReference type="EC" id="2.1.2.2" evidence="6"/>
<dbReference type="CDD" id="cd08645">
    <property type="entry name" value="FMT_core_GART"/>
    <property type="match status" value="1"/>
</dbReference>
<dbReference type="HAMAP" id="MF_01930">
    <property type="entry name" value="PurN"/>
    <property type="match status" value="1"/>
</dbReference>
<feature type="domain" description="Formyl transferase N-terminal" evidence="7">
    <location>
        <begin position="5"/>
        <end position="185"/>
    </location>
</feature>
<dbReference type="PROSITE" id="PS00373">
    <property type="entry name" value="GART"/>
    <property type="match status" value="1"/>
</dbReference>
<evidence type="ECO:0000259" key="7">
    <source>
        <dbReference type="Pfam" id="PF00551"/>
    </source>
</evidence>
<keyword evidence="3 6" id="KW-0658">Purine biosynthesis</keyword>
<evidence type="ECO:0000256" key="2">
    <source>
        <dbReference type="ARBA" id="ARBA00022679"/>
    </source>
</evidence>
<feature type="site" description="Raises pKa of active site His" evidence="6">
    <location>
        <position position="148"/>
    </location>
</feature>
<name>A0AAU9CKS5_9BACT</name>
<keyword evidence="2 6" id="KW-0808">Transferase</keyword>
<dbReference type="GO" id="GO:0004644">
    <property type="term" value="F:phosphoribosylglycinamide formyltransferase activity"/>
    <property type="evidence" value="ECO:0007669"/>
    <property type="project" value="UniProtKB-UniRule"/>
</dbReference>
<dbReference type="GO" id="GO:0005829">
    <property type="term" value="C:cytosol"/>
    <property type="evidence" value="ECO:0007669"/>
    <property type="project" value="TreeGrafter"/>
</dbReference>
<evidence type="ECO:0000256" key="5">
    <source>
        <dbReference type="ARBA" id="ARBA00047664"/>
    </source>
</evidence>
<comment type="pathway">
    <text evidence="1 6">Purine metabolism; IMP biosynthesis via de novo pathway; N(2)-formyl-N(1)-(5-phospho-D-ribosyl)glycinamide from N(1)-(5-phospho-D-ribosyl)glycinamide (10-formyl THF route): step 1/1.</text>
</comment>
<organism evidence="8 9">
    <name type="scientific">Fulvitalea axinellae</name>
    <dbReference type="NCBI Taxonomy" id="1182444"/>
    <lineage>
        <taxon>Bacteria</taxon>
        <taxon>Pseudomonadati</taxon>
        <taxon>Bacteroidota</taxon>
        <taxon>Cytophagia</taxon>
        <taxon>Cytophagales</taxon>
        <taxon>Persicobacteraceae</taxon>
        <taxon>Fulvitalea</taxon>
    </lineage>
</organism>
<dbReference type="KEGG" id="fax:FUAX_20030"/>
<comment type="caution">
    <text evidence="6">Lacks conserved residue(s) required for the propagation of feature annotation.</text>
</comment>